<protein>
    <submittedName>
        <fullName evidence="1">Uncharacterized protein</fullName>
    </submittedName>
</protein>
<evidence type="ECO:0000313" key="1">
    <source>
        <dbReference type="EMBL" id="GES94311.1"/>
    </source>
</evidence>
<dbReference type="Proteomes" id="UP000615446">
    <property type="component" value="Unassembled WGS sequence"/>
</dbReference>
<name>A0A8H3QWA5_9GLOM</name>
<reference evidence="1" key="1">
    <citation type="submission" date="2019-10" db="EMBL/GenBank/DDBJ databases">
        <title>Conservation and host-specific expression of non-tandemly repeated heterogenous ribosome RNA gene in arbuscular mycorrhizal fungi.</title>
        <authorList>
            <person name="Maeda T."/>
            <person name="Kobayashi Y."/>
            <person name="Nakagawa T."/>
            <person name="Ezawa T."/>
            <person name="Yamaguchi K."/>
            <person name="Bino T."/>
            <person name="Nishimoto Y."/>
            <person name="Shigenobu S."/>
            <person name="Kawaguchi M."/>
        </authorList>
    </citation>
    <scope>NUCLEOTIDE SEQUENCE</scope>
    <source>
        <strain evidence="1">HR1</strain>
    </source>
</reference>
<sequence>MPEEDSSSTPQIAPAKTEINIDYDDVINNHNAGQKSNSCWHYANPGQVLIYSWNFLPDILKPVLPYKYTYLIQKLDILLLYQTQENFEVKNFEFDVFVDVCNKEEASGWVAAFESYSKTTMPESKSFKLTGN</sequence>
<comment type="caution">
    <text evidence="1">The sequence shown here is derived from an EMBL/GenBank/DDBJ whole genome shotgun (WGS) entry which is preliminary data.</text>
</comment>
<evidence type="ECO:0000313" key="2">
    <source>
        <dbReference type="Proteomes" id="UP000615446"/>
    </source>
</evidence>
<dbReference type="AlphaFoldDB" id="A0A8H3QWA5"/>
<dbReference type="OrthoDB" id="2443629at2759"/>
<proteinExistence type="predicted"/>
<organism evidence="1 2">
    <name type="scientific">Rhizophagus clarus</name>
    <dbReference type="NCBI Taxonomy" id="94130"/>
    <lineage>
        <taxon>Eukaryota</taxon>
        <taxon>Fungi</taxon>
        <taxon>Fungi incertae sedis</taxon>
        <taxon>Mucoromycota</taxon>
        <taxon>Glomeromycotina</taxon>
        <taxon>Glomeromycetes</taxon>
        <taxon>Glomerales</taxon>
        <taxon>Glomeraceae</taxon>
        <taxon>Rhizophagus</taxon>
    </lineage>
</organism>
<gene>
    <name evidence="1" type="ORF">RCL2_002105300</name>
</gene>
<accession>A0A8H3QWA5</accession>
<dbReference type="EMBL" id="BLAL01000234">
    <property type="protein sequence ID" value="GES94311.1"/>
    <property type="molecule type" value="Genomic_DNA"/>
</dbReference>